<dbReference type="InterPro" id="IPR051471">
    <property type="entry name" value="Bacterial_PTS_sugar_comp"/>
</dbReference>
<dbReference type="RefSeq" id="WP_160197803.1">
    <property type="nucleotide sequence ID" value="NZ_QXXA01000011.1"/>
</dbReference>
<dbReference type="Pfam" id="PF03610">
    <property type="entry name" value="EIIA-man"/>
    <property type="match status" value="1"/>
</dbReference>
<dbReference type="Proteomes" id="UP000467132">
    <property type="component" value="Unassembled WGS sequence"/>
</dbReference>
<protein>
    <submittedName>
        <fullName evidence="9">PTS sugar transporter subunit IIA</fullName>
    </submittedName>
</protein>
<evidence type="ECO:0000259" key="8">
    <source>
        <dbReference type="PROSITE" id="PS51096"/>
    </source>
</evidence>
<dbReference type="CDD" id="cd00006">
    <property type="entry name" value="PTS_IIA_man"/>
    <property type="match status" value="1"/>
</dbReference>
<comment type="caution">
    <text evidence="9">The sequence shown here is derived from an EMBL/GenBank/DDBJ whole genome shotgun (WGS) entry which is preliminary data.</text>
</comment>
<keyword evidence="7" id="KW-0418">Kinase</keyword>
<gene>
    <name evidence="9" type="ORF">D3Z33_10820</name>
</gene>
<feature type="domain" description="PTS EIIA type-4" evidence="8">
    <location>
        <begin position="1"/>
        <end position="123"/>
    </location>
</feature>
<dbReference type="NCBIfam" id="NF040761">
    <property type="entry name" value="AgaF"/>
    <property type="match status" value="1"/>
</dbReference>
<keyword evidence="5" id="KW-0808">Transferase</keyword>
<evidence type="ECO:0000256" key="3">
    <source>
        <dbReference type="ARBA" id="ARBA00022490"/>
    </source>
</evidence>
<sequence>MIGLIITGHGEFAKGINSVIELVAGKQENVATVDFLENHSTEDLKNNLKEKIENMNTEGTLIFTDIPGGSPFKMAVELSMEHDDIEVIAGTNVPMIMEILFDRENVDLLELKNRAMEVGKKQIVTFEMKKKQKQQDEDDGI</sequence>
<dbReference type="GO" id="GO:0009401">
    <property type="term" value="P:phosphoenolpyruvate-dependent sugar phosphotransferase system"/>
    <property type="evidence" value="ECO:0007669"/>
    <property type="project" value="UniProtKB-KW"/>
</dbReference>
<evidence type="ECO:0000256" key="7">
    <source>
        <dbReference type="ARBA" id="ARBA00022777"/>
    </source>
</evidence>
<dbReference type="GO" id="GO:0016020">
    <property type="term" value="C:membrane"/>
    <property type="evidence" value="ECO:0007669"/>
    <property type="project" value="InterPro"/>
</dbReference>
<dbReference type="PROSITE" id="PS51096">
    <property type="entry name" value="PTS_EIIA_TYPE_4"/>
    <property type="match status" value="1"/>
</dbReference>
<dbReference type="InterPro" id="IPR033887">
    <property type="entry name" value="PTS_IIA_man"/>
</dbReference>
<evidence type="ECO:0000256" key="6">
    <source>
        <dbReference type="ARBA" id="ARBA00022683"/>
    </source>
</evidence>
<evidence type="ECO:0000256" key="2">
    <source>
        <dbReference type="ARBA" id="ARBA00022448"/>
    </source>
</evidence>
<dbReference type="OrthoDB" id="9799827at2"/>
<dbReference type="PANTHER" id="PTHR33799:SF1">
    <property type="entry name" value="PTS SYSTEM MANNOSE-SPECIFIC EIIAB COMPONENT-RELATED"/>
    <property type="match status" value="1"/>
</dbReference>
<evidence type="ECO:0000313" key="10">
    <source>
        <dbReference type="Proteomes" id="UP000467132"/>
    </source>
</evidence>
<accession>A0A845QYV5</accession>
<name>A0A845QYV5_9CLOT</name>
<dbReference type="Gene3D" id="3.40.50.510">
    <property type="entry name" value="Phosphotransferase system, mannose-type IIA component"/>
    <property type="match status" value="1"/>
</dbReference>
<dbReference type="SUPFAM" id="SSF53062">
    <property type="entry name" value="PTS system fructose IIA component-like"/>
    <property type="match status" value="1"/>
</dbReference>
<dbReference type="InterPro" id="IPR004701">
    <property type="entry name" value="PTS_EIIA_man-typ"/>
</dbReference>
<evidence type="ECO:0000256" key="1">
    <source>
        <dbReference type="ARBA" id="ARBA00004496"/>
    </source>
</evidence>
<dbReference type="InterPro" id="IPR036662">
    <property type="entry name" value="PTS_EIIA_man-typ_sf"/>
</dbReference>
<evidence type="ECO:0000313" key="9">
    <source>
        <dbReference type="EMBL" id="NBI07340.1"/>
    </source>
</evidence>
<evidence type="ECO:0000256" key="5">
    <source>
        <dbReference type="ARBA" id="ARBA00022679"/>
    </source>
</evidence>
<comment type="subcellular location">
    <subcellularLocation>
        <location evidence="1">Cytoplasm</location>
    </subcellularLocation>
</comment>
<dbReference type="GO" id="GO:0005737">
    <property type="term" value="C:cytoplasm"/>
    <property type="evidence" value="ECO:0007669"/>
    <property type="project" value="UniProtKB-SubCell"/>
</dbReference>
<dbReference type="AlphaFoldDB" id="A0A845QYV5"/>
<dbReference type="GO" id="GO:0016301">
    <property type="term" value="F:kinase activity"/>
    <property type="evidence" value="ECO:0007669"/>
    <property type="project" value="UniProtKB-KW"/>
</dbReference>
<dbReference type="PANTHER" id="PTHR33799">
    <property type="entry name" value="PTS PERMEASE-RELATED-RELATED"/>
    <property type="match status" value="1"/>
</dbReference>
<reference evidence="9 10" key="1">
    <citation type="submission" date="2018-08" db="EMBL/GenBank/DDBJ databases">
        <title>Murine metabolic-syndrome-specific gut microbial biobank.</title>
        <authorList>
            <person name="Liu C."/>
        </authorList>
    </citation>
    <scope>NUCLEOTIDE SEQUENCE [LARGE SCALE GENOMIC DNA]</scope>
    <source>
        <strain evidence="9 10">583</strain>
    </source>
</reference>
<keyword evidence="6" id="KW-0598">Phosphotransferase system</keyword>
<organism evidence="9 10">
    <name type="scientific">Senegalia massiliensis</name>
    <dbReference type="NCBI Taxonomy" id="1720316"/>
    <lineage>
        <taxon>Bacteria</taxon>
        <taxon>Bacillati</taxon>
        <taxon>Bacillota</taxon>
        <taxon>Clostridia</taxon>
        <taxon>Eubacteriales</taxon>
        <taxon>Clostridiaceae</taxon>
        <taxon>Senegalia</taxon>
    </lineage>
</organism>
<keyword evidence="3" id="KW-0963">Cytoplasm</keyword>
<dbReference type="EMBL" id="QXXA01000011">
    <property type="protein sequence ID" value="NBI07340.1"/>
    <property type="molecule type" value="Genomic_DNA"/>
</dbReference>
<evidence type="ECO:0000256" key="4">
    <source>
        <dbReference type="ARBA" id="ARBA00022597"/>
    </source>
</evidence>
<keyword evidence="10" id="KW-1185">Reference proteome</keyword>
<keyword evidence="2" id="KW-0813">Transport</keyword>
<proteinExistence type="predicted"/>
<keyword evidence="4 9" id="KW-0762">Sugar transport</keyword>